<organism evidence="1 2">
    <name type="scientific">Rhizobium giardinii</name>
    <dbReference type="NCBI Taxonomy" id="56731"/>
    <lineage>
        <taxon>Bacteria</taxon>
        <taxon>Pseudomonadati</taxon>
        <taxon>Pseudomonadota</taxon>
        <taxon>Alphaproteobacteria</taxon>
        <taxon>Hyphomicrobiales</taxon>
        <taxon>Rhizobiaceae</taxon>
        <taxon>Rhizobium/Agrobacterium group</taxon>
        <taxon>Rhizobium</taxon>
    </lineage>
</organism>
<dbReference type="AlphaFoldDB" id="A0A7W8U9W7"/>
<evidence type="ECO:0000313" key="1">
    <source>
        <dbReference type="EMBL" id="MBB5534879.1"/>
    </source>
</evidence>
<accession>A0A7W8U9W7</accession>
<dbReference type="EMBL" id="JACHBK010000003">
    <property type="protein sequence ID" value="MBB5534879.1"/>
    <property type="molecule type" value="Genomic_DNA"/>
</dbReference>
<comment type="caution">
    <text evidence="1">The sequence shown here is derived from an EMBL/GenBank/DDBJ whole genome shotgun (WGS) entry which is preliminary data.</text>
</comment>
<evidence type="ECO:0000313" key="2">
    <source>
        <dbReference type="Proteomes" id="UP000585507"/>
    </source>
</evidence>
<reference evidence="1 2" key="1">
    <citation type="submission" date="2020-08" db="EMBL/GenBank/DDBJ databases">
        <title>Genomic Encyclopedia of Type Strains, Phase IV (KMG-V): Genome sequencing to study the core and pangenomes of soil and plant-associated prokaryotes.</title>
        <authorList>
            <person name="Whitman W."/>
        </authorList>
    </citation>
    <scope>NUCLEOTIDE SEQUENCE [LARGE SCALE GENOMIC DNA]</scope>
    <source>
        <strain evidence="1 2">SEMIA 4084</strain>
    </source>
</reference>
<protein>
    <submittedName>
        <fullName evidence="1">Uncharacterized protein</fullName>
    </submittedName>
</protein>
<gene>
    <name evidence="1" type="ORF">GGD55_001562</name>
</gene>
<proteinExistence type="predicted"/>
<keyword evidence="2" id="KW-1185">Reference proteome</keyword>
<name>A0A7W8U9W7_9HYPH</name>
<sequence length="191" mass="19863">MDEAACSVPVSCLSHAHVQFSNQHLTRGIEQNVQGCWSGVEGEEGFWLVDFEAGTLTKIDDGADDSFAFAARSRQSGEPVVRGVKFAVLADNGEEPASGLFDRGPTAAPRVHGVKFAVVTNNGEDPAGGHVDRGLSRKPAVQGQECSVMTHTGHGVASGHCDRGAVTRGIDVALMASNGSASGGFMDRGPE</sequence>
<dbReference type="Proteomes" id="UP000585507">
    <property type="component" value="Unassembled WGS sequence"/>
</dbReference>
<dbReference type="RefSeq" id="WP_154663249.1">
    <property type="nucleotide sequence ID" value="NZ_JACHBK010000003.1"/>
</dbReference>